<evidence type="ECO:0000256" key="1">
    <source>
        <dbReference type="ARBA" id="ARBA00005354"/>
    </source>
</evidence>
<dbReference type="PANTHER" id="PTHR24349">
    <property type="entry name" value="SERINE/THREONINE-PROTEIN KINASE"/>
    <property type="match status" value="1"/>
</dbReference>
<evidence type="ECO:0000259" key="7">
    <source>
        <dbReference type="PROSITE" id="PS50011"/>
    </source>
</evidence>
<dbReference type="PROSITE" id="PS00108">
    <property type="entry name" value="PROTEIN_KINASE_ST"/>
    <property type="match status" value="1"/>
</dbReference>
<keyword evidence="2" id="KW-0723">Serine/threonine-protein kinase</keyword>
<accession>A0ABM1HEC2</accession>
<dbReference type="Proteomes" id="UP000694930">
    <property type="component" value="Chromosome 8"/>
</dbReference>
<keyword evidence="8" id="KW-1185">Reference proteome</keyword>
<feature type="domain" description="Protein kinase" evidence="7">
    <location>
        <begin position="1"/>
        <end position="142"/>
    </location>
</feature>
<dbReference type="GeneID" id="107027768"/>
<evidence type="ECO:0000256" key="2">
    <source>
        <dbReference type="ARBA" id="ARBA00022527"/>
    </source>
</evidence>
<evidence type="ECO:0000313" key="9">
    <source>
        <dbReference type="RefSeq" id="XP_015084321.1"/>
    </source>
</evidence>
<dbReference type="SMART" id="SM00220">
    <property type="entry name" value="S_TKc"/>
    <property type="match status" value="1"/>
</dbReference>
<reference evidence="8" key="1">
    <citation type="journal article" date="2014" name="Nat. Genet.">
        <title>The genome of the stress-tolerant wild tomato species Solanum pennellii.</title>
        <authorList>
            <person name="Bolger A."/>
            <person name="Scossa F."/>
            <person name="Bolger M.E."/>
            <person name="Lanz C."/>
            <person name="Maumus F."/>
            <person name="Tohge T."/>
            <person name="Quesneville H."/>
            <person name="Alseekh S."/>
            <person name="Sorensen I."/>
            <person name="Lichtenstein G."/>
            <person name="Fich E.A."/>
            <person name="Conte M."/>
            <person name="Keller H."/>
            <person name="Schneeberger K."/>
            <person name="Schwacke R."/>
            <person name="Ofner I."/>
            <person name="Vrebalov J."/>
            <person name="Xu Y."/>
            <person name="Osorio S."/>
            <person name="Aflitos S.A."/>
            <person name="Schijlen E."/>
            <person name="Jimenez-Gomez J.M."/>
            <person name="Ryngajllo M."/>
            <person name="Kimura S."/>
            <person name="Kumar R."/>
            <person name="Koenig D."/>
            <person name="Headland L.R."/>
            <person name="Maloof J.N."/>
            <person name="Sinha N."/>
            <person name="van Ham R.C."/>
            <person name="Lankhorst R.K."/>
            <person name="Mao L."/>
            <person name="Vogel A."/>
            <person name="Arsova B."/>
            <person name="Panstruga R."/>
            <person name="Fei Z."/>
            <person name="Rose J.K."/>
            <person name="Zamir D."/>
            <person name="Carrari F."/>
            <person name="Giovannoni J.J."/>
            <person name="Weigel D."/>
            <person name="Usadel B."/>
            <person name="Fernie A.R."/>
        </authorList>
    </citation>
    <scope>NUCLEOTIDE SEQUENCE [LARGE SCALE GENOMIC DNA]</scope>
    <source>
        <strain evidence="8">cv. LA0716</strain>
    </source>
</reference>
<dbReference type="Pfam" id="PF00069">
    <property type="entry name" value="Pkinase"/>
    <property type="match status" value="1"/>
</dbReference>
<keyword evidence="3" id="KW-0808">Transferase</keyword>
<dbReference type="InterPro" id="IPR000719">
    <property type="entry name" value="Prot_kinase_dom"/>
</dbReference>
<proteinExistence type="inferred from homology"/>
<evidence type="ECO:0000256" key="3">
    <source>
        <dbReference type="ARBA" id="ARBA00022679"/>
    </source>
</evidence>
<dbReference type="InterPro" id="IPR050205">
    <property type="entry name" value="CDPK_Ser/Thr_kinases"/>
</dbReference>
<evidence type="ECO:0000256" key="4">
    <source>
        <dbReference type="ARBA" id="ARBA00022741"/>
    </source>
</evidence>
<gene>
    <name evidence="9" type="primary">LOC107027768</name>
</gene>
<organism evidence="8 9">
    <name type="scientific">Solanum pennellii</name>
    <name type="common">Tomato</name>
    <name type="synonym">Lycopersicon pennellii</name>
    <dbReference type="NCBI Taxonomy" id="28526"/>
    <lineage>
        <taxon>Eukaryota</taxon>
        <taxon>Viridiplantae</taxon>
        <taxon>Streptophyta</taxon>
        <taxon>Embryophyta</taxon>
        <taxon>Tracheophyta</taxon>
        <taxon>Spermatophyta</taxon>
        <taxon>Magnoliopsida</taxon>
        <taxon>eudicotyledons</taxon>
        <taxon>Gunneridae</taxon>
        <taxon>Pentapetalae</taxon>
        <taxon>asterids</taxon>
        <taxon>lamiids</taxon>
        <taxon>Solanales</taxon>
        <taxon>Solanaceae</taxon>
        <taxon>Solanoideae</taxon>
        <taxon>Solaneae</taxon>
        <taxon>Solanum</taxon>
        <taxon>Solanum subgen. Lycopersicon</taxon>
    </lineage>
</organism>
<dbReference type="SUPFAM" id="SSF56112">
    <property type="entry name" value="Protein kinase-like (PK-like)"/>
    <property type="match status" value="1"/>
</dbReference>
<keyword evidence="4" id="KW-0547">Nucleotide-binding</keyword>
<name>A0ABM1HEC2_SOLPN</name>
<dbReference type="InterPro" id="IPR011009">
    <property type="entry name" value="Kinase-like_dom_sf"/>
</dbReference>
<evidence type="ECO:0000313" key="8">
    <source>
        <dbReference type="Proteomes" id="UP000694930"/>
    </source>
</evidence>
<dbReference type="Gene3D" id="1.10.510.10">
    <property type="entry name" value="Transferase(Phosphotransferase) domain 1"/>
    <property type="match status" value="1"/>
</dbReference>
<dbReference type="RefSeq" id="XP_015084321.1">
    <property type="nucleotide sequence ID" value="XM_015228835.1"/>
</dbReference>
<sequence>MTTAIAIEDVRKEVEILCALTGHRNLVQFYDAYEDEENVYIVMELCKGGELLDRILARGGKYSEDDAKAVMVQLLSVVSYCHLQRVVHRDLKPENFLFVSKDENSPLKAIDFGLSDYVKPDERLNDIVESALCVTVYGGSDS</sequence>
<evidence type="ECO:0000256" key="6">
    <source>
        <dbReference type="ARBA" id="ARBA00022840"/>
    </source>
</evidence>
<keyword evidence="6" id="KW-0067">ATP-binding</keyword>
<protein>
    <submittedName>
        <fullName evidence="9">CDPK-related kinase 1-like</fullName>
    </submittedName>
</protein>
<evidence type="ECO:0000256" key="5">
    <source>
        <dbReference type="ARBA" id="ARBA00022777"/>
    </source>
</evidence>
<keyword evidence="5" id="KW-0418">Kinase</keyword>
<dbReference type="InterPro" id="IPR008271">
    <property type="entry name" value="Ser/Thr_kinase_AS"/>
</dbReference>
<dbReference type="PROSITE" id="PS50011">
    <property type="entry name" value="PROTEIN_KINASE_DOM"/>
    <property type="match status" value="1"/>
</dbReference>
<reference evidence="9" key="2">
    <citation type="submission" date="2025-08" db="UniProtKB">
        <authorList>
            <consortium name="RefSeq"/>
        </authorList>
    </citation>
    <scope>IDENTIFICATION</scope>
</reference>
<comment type="similarity">
    <text evidence="1">Belongs to the protein kinase superfamily. CAMK Ser/Thr protein kinase family. CaMK subfamily.</text>
</comment>
<dbReference type="Gene3D" id="3.30.200.20">
    <property type="entry name" value="Phosphorylase Kinase, domain 1"/>
    <property type="match status" value="1"/>
</dbReference>